<reference evidence="1" key="3">
    <citation type="submission" date="2014-01" db="EMBL/GenBank/DDBJ databases">
        <title>Evolution of pathogenesis and genome organization in the Tremellales.</title>
        <authorList>
            <person name="Cuomo C."/>
            <person name="Litvintseva A."/>
            <person name="Heitman J."/>
            <person name="Chen Y."/>
            <person name="Sun S."/>
            <person name="Springer D."/>
            <person name="Dromer F."/>
            <person name="Young S."/>
            <person name="Zeng Q."/>
            <person name="Chapman S."/>
            <person name="Gujja S."/>
            <person name="Saif S."/>
            <person name="Birren B."/>
        </authorList>
    </citation>
    <scope>NUCLEOTIDE SEQUENCE</scope>
    <source>
        <strain evidence="1">CBS 10118</strain>
    </source>
</reference>
<organism evidence="1">
    <name type="scientific">Kwoniella bestiolae CBS 10118</name>
    <dbReference type="NCBI Taxonomy" id="1296100"/>
    <lineage>
        <taxon>Eukaryota</taxon>
        <taxon>Fungi</taxon>
        <taxon>Dikarya</taxon>
        <taxon>Basidiomycota</taxon>
        <taxon>Agaricomycotina</taxon>
        <taxon>Tremellomycetes</taxon>
        <taxon>Tremellales</taxon>
        <taxon>Cryptococcaceae</taxon>
        <taxon>Kwoniella</taxon>
    </lineage>
</organism>
<dbReference type="EMBL" id="CP144541">
    <property type="protein sequence ID" value="WVW79664.1"/>
    <property type="molecule type" value="Genomic_DNA"/>
</dbReference>
<gene>
    <name evidence="1" type="ORF">I302_00313</name>
    <name evidence="2" type="ORF">I302_101633</name>
</gene>
<reference evidence="1" key="1">
    <citation type="submission" date="2013-07" db="EMBL/GenBank/DDBJ databases">
        <title>The Genome Sequence of Cryptococcus bestiolae CBS10118.</title>
        <authorList>
            <consortium name="The Broad Institute Genome Sequencing Platform"/>
            <person name="Cuomo C."/>
            <person name="Litvintseva A."/>
            <person name="Chen Y."/>
            <person name="Heitman J."/>
            <person name="Sun S."/>
            <person name="Springer D."/>
            <person name="Dromer F."/>
            <person name="Young S.K."/>
            <person name="Zeng Q."/>
            <person name="Gargeya S."/>
            <person name="Fitzgerald M."/>
            <person name="Abouelleil A."/>
            <person name="Alvarado L."/>
            <person name="Berlin A.M."/>
            <person name="Chapman S.B."/>
            <person name="Dewar J."/>
            <person name="Goldberg J."/>
            <person name="Griggs A."/>
            <person name="Gujja S."/>
            <person name="Hansen M."/>
            <person name="Howarth C."/>
            <person name="Imamovic A."/>
            <person name="Larimer J."/>
            <person name="McCowan C."/>
            <person name="Murphy C."/>
            <person name="Pearson M."/>
            <person name="Priest M."/>
            <person name="Roberts A."/>
            <person name="Saif S."/>
            <person name="Shea T."/>
            <person name="Sykes S."/>
            <person name="Wortman J."/>
            <person name="Nusbaum C."/>
            <person name="Birren B."/>
        </authorList>
    </citation>
    <scope>NUCLEOTIDE SEQUENCE [LARGE SCALE GENOMIC DNA]</scope>
    <source>
        <strain evidence="1">CBS 10118</strain>
    </source>
</reference>
<name>A0A1B9GCS9_9TREE</name>
<dbReference type="KEGG" id="kbi:30204712"/>
<dbReference type="AlphaFoldDB" id="A0A1B9GCS9"/>
<protein>
    <recommendedName>
        <fullName evidence="4">Transcription factor domain-containing protein</fullName>
    </recommendedName>
</protein>
<dbReference type="RefSeq" id="XP_019049894.1">
    <property type="nucleotide sequence ID" value="XM_019187016.1"/>
</dbReference>
<evidence type="ECO:0000313" key="3">
    <source>
        <dbReference type="Proteomes" id="UP000092730"/>
    </source>
</evidence>
<dbReference type="EMBL" id="KI894018">
    <property type="protein sequence ID" value="OCF28824.1"/>
    <property type="molecule type" value="Genomic_DNA"/>
</dbReference>
<dbReference type="VEuPathDB" id="FungiDB:I302_00313"/>
<dbReference type="Proteomes" id="UP000092730">
    <property type="component" value="Chromosome 1"/>
</dbReference>
<evidence type="ECO:0008006" key="4">
    <source>
        <dbReference type="Google" id="ProtNLM"/>
    </source>
</evidence>
<dbReference type="GeneID" id="30204712"/>
<sequence length="408" mass="45859">MLVDERGVETAAEVIGTPLEYDHQPTLLQVDKRAARIEQMVAQILRREGQSSRTASHLEDSDFGTEDHEETWSGAARQLLGGIGQLRDARLLDPVRLGLVSEEDMNMRLANEEWMQPILSDVALWYTSMHRAAIYSFFTSPSCSTQSHCYPLTTLLPLGLAQPLNPTLFYLALESELLEMLRPLSTAIRVLRTARLYQETHTASIIAAADDLKISLDSWRSRVKQASLPSTDYLIILSFQIEMTIYLRASTEAGPALPTPLGHERRSPIISRLGKEYMRANLDHIRHLLDQQVPLGTLPSWNFMLSFLPCATLRSIKQLHEPDVPFDLDLLESYQTYLIRCHPTASGILDGIGKTRTDPGWKSHADSQGPDISPPLTNDLEWWTMFDWLPPLESSLGTDLFTDIGLGL</sequence>
<reference evidence="2" key="4">
    <citation type="submission" date="2024-02" db="EMBL/GenBank/DDBJ databases">
        <title>Comparative genomics of Cryptococcus and Kwoniella reveals pathogenesis evolution and contrasting modes of karyotype evolution via chromosome fusion or intercentromeric recombination.</title>
        <authorList>
            <person name="Coelho M.A."/>
            <person name="David-Palma M."/>
            <person name="Shea T."/>
            <person name="Bowers K."/>
            <person name="McGinley-Smith S."/>
            <person name="Mohammad A.W."/>
            <person name="Gnirke A."/>
            <person name="Yurkov A.M."/>
            <person name="Nowrousian M."/>
            <person name="Sun S."/>
            <person name="Cuomo C.A."/>
            <person name="Heitman J."/>
        </authorList>
    </citation>
    <scope>NUCLEOTIDE SEQUENCE</scope>
    <source>
        <strain evidence="2">CBS 10118</strain>
    </source>
</reference>
<proteinExistence type="predicted"/>
<reference evidence="2" key="2">
    <citation type="submission" date="2013-07" db="EMBL/GenBank/DDBJ databases">
        <authorList>
            <consortium name="The Broad Institute Genome Sequencing Platform"/>
            <person name="Cuomo C."/>
            <person name="Litvintseva A."/>
            <person name="Chen Y."/>
            <person name="Heitman J."/>
            <person name="Sun S."/>
            <person name="Springer D."/>
            <person name="Dromer F."/>
            <person name="Young S.K."/>
            <person name="Zeng Q."/>
            <person name="Gargeya S."/>
            <person name="Fitzgerald M."/>
            <person name="Abouelleil A."/>
            <person name="Alvarado L."/>
            <person name="Berlin A.M."/>
            <person name="Chapman S.B."/>
            <person name="Dewar J."/>
            <person name="Goldberg J."/>
            <person name="Griggs A."/>
            <person name="Gujja S."/>
            <person name="Hansen M."/>
            <person name="Howarth C."/>
            <person name="Imamovic A."/>
            <person name="Larimer J."/>
            <person name="McCowan C."/>
            <person name="Murphy C."/>
            <person name="Pearson M."/>
            <person name="Priest M."/>
            <person name="Roberts A."/>
            <person name="Saif S."/>
            <person name="Shea T."/>
            <person name="Sykes S."/>
            <person name="Wortman J."/>
            <person name="Nusbaum C."/>
            <person name="Birren B."/>
        </authorList>
    </citation>
    <scope>NUCLEOTIDE SEQUENCE</scope>
    <source>
        <strain evidence="2">CBS 10118</strain>
    </source>
</reference>
<accession>A0A1B9GCS9</accession>
<dbReference type="OrthoDB" id="2595934at2759"/>
<evidence type="ECO:0000313" key="2">
    <source>
        <dbReference type="EMBL" id="WVW79664.1"/>
    </source>
</evidence>
<evidence type="ECO:0000313" key="1">
    <source>
        <dbReference type="EMBL" id="OCF28824.1"/>
    </source>
</evidence>
<keyword evidence="3" id="KW-1185">Reference proteome</keyword>